<dbReference type="InterPro" id="IPR051051">
    <property type="entry name" value="E3_ubiq-ligase_TRIM/RNF"/>
</dbReference>
<dbReference type="PANTHER" id="PTHR25465">
    <property type="entry name" value="B-BOX DOMAIN CONTAINING"/>
    <property type="match status" value="1"/>
</dbReference>
<evidence type="ECO:0000313" key="7">
    <source>
        <dbReference type="Ensembl" id="ENSNMLP00000001323.1"/>
    </source>
</evidence>
<dbReference type="Gene3D" id="3.30.40.10">
    <property type="entry name" value="Zinc/RING finger domain, C3HC4 (zinc finger)"/>
    <property type="match status" value="1"/>
</dbReference>
<dbReference type="InterPro" id="IPR027370">
    <property type="entry name" value="Znf-RING_euk"/>
</dbReference>
<dbReference type="PANTHER" id="PTHR25465:SF32">
    <property type="entry name" value="BLOODTHIRSTY-RELATED GENE FAMILY, MEMBER 16 ISOFORM X1-RELATED"/>
    <property type="match status" value="1"/>
</dbReference>
<reference evidence="7" key="1">
    <citation type="submission" date="2025-08" db="UniProtKB">
        <authorList>
            <consortium name="Ensembl"/>
        </authorList>
    </citation>
    <scope>IDENTIFICATION</scope>
</reference>
<dbReference type="PROSITE" id="PS50119">
    <property type="entry name" value="ZF_BBOX"/>
    <property type="match status" value="1"/>
</dbReference>
<dbReference type="SMART" id="SM00336">
    <property type="entry name" value="BBOX"/>
    <property type="match status" value="1"/>
</dbReference>
<protein>
    <recommendedName>
        <fullName evidence="9">E3 ubiquitin/ISG15 ligase TRIM25-like</fullName>
    </recommendedName>
</protein>
<dbReference type="Ensembl" id="ENSNMLT00000001522.1">
    <property type="protein sequence ID" value="ENSNMLP00000001323.1"/>
    <property type="gene ID" value="ENSNMLG00000001015.1"/>
</dbReference>
<keyword evidence="2 4" id="KW-0863">Zinc-finger</keyword>
<evidence type="ECO:0000259" key="6">
    <source>
        <dbReference type="PROSITE" id="PS50119"/>
    </source>
</evidence>
<organism evidence="7 8">
    <name type="scientific">Neogobius melanostomus</name>
    <name type="common">round goby</name>
    <dbReference type="NCBI Taxonomy" id="47308"/>
    <lineage>
        <taxon>Eukaryota</taxon>
        <taxon>Metazoa</taxon>
        <taxon>Chordata</taxon>
        <taxon>Craniata</taxon>
        <taxon>Vertebrata</taxon>
        <taxon>Euteleostomi</taxon>
        <taxon>Actinopterygii</taxon>
        <taxon>Neopterygii</taxon>
        <taxon>Teleostei</taxon>
        <taxon>Neoteleostei</taxon>
        <taxon>Acanthomorphata</taxon>
        <taxon>Gobiaria</taxon>
        <taxon>Gobiiformes</taxon>
        <taxon>Gobioidei</taxon>
        <taxon>Gobiidae</taxon>
        <taxon>Benthophilinae</taxon>
        <taxon>Neogobiini</taxon>
        <taxon>Neogobius</taxon>
    </lineage>
</organism>
<dbReference type="InterPro" id="IPR000315">
    <property type="entry name" value="Znf_B-box"/>
</dbReference>
<accession>A0A8C6S5I9</accession>
<reference evidence="7" key="2">
    <citation type="submission" date="2025-09" db="UniProtKB">
        <authorList>
            <consortium name="Ensembl"/>
        </authorList>
    </citation>
    <scope>IDENTIFICATION</scope>
</reference>
<evidence type="ECO:0000256" key="2">
    <source>
        <dbReference type="ARBA" id="ARBA00022771"/>
    </source>
</evidence>
<dbReference type="PROSITE" id="PS00518">
    <property type="entry name" value="ZF_RING_1"/>
    <property type="match status" value="1"/>
</dbReference>
<evidence type="ECO:0000256" key="4">
    <source>
        <dbReference type="PROSITE-ProRule" id="PRU00024"/>
    </source>
</evidence>
<dbReference type="PROSITE" id="PS50089">
    <property type="entry name" value="ZF_RING_2"/>
    <property type="match status" value="1"/>
</dbReference>
<feature type="domain" description="RING-type" evidence="5">
    <location>
        <begin position="13"/>
        <end position="53"/>
    </location>
</feature>
<dbReference type="AlphaFoldDB" id="A0A8C6S5I9"/>
<keyword evidence="8" id="KW-1185">Reference proteome</keyword>
<evidence type="ECO:0000259" key="5">
    <source>
        <dbReference type="PROSITE" id="PS50089"/>
    </source>
</evidence>
<dbReference type="SUPFAM" id="SSF57850">
    <property type="entry name" value="RING/U-box"/>
    <property type="match status" value="1"/>
</dbReference>
<proteinExistence type="predicted"/>
<dbReference type="Gene3D" id="4.10.830.40">
    <property type="match status" value="1"/>
</dbReference>
<sequence length="213" mass="24489">MAAAVRSEEQFLCSICLEVFSEPVSTPCGHNFCKGCITESWDSTEVCLCPLCKRSYDTRPELHINTFIKEIVSEFRRQQKDQSMDDLTHVTEVPCDYCTDPKLKAQKSCLVCVSSYCESHLQPHLTVPRLKSHQLIEPEDNLEDRMCAQHQKPLELFCRSEGSYLCTMCALLEHKSHEFVSLKEECDGKRSFLQQTQAEKTSAILRPLCQCWR</sequence>
<dbReference type="GO" id="GO:0008270">
    <property type="term" value="F:zinc ion binding"/>
    <property type="evidence" value="ECO:0007669"/>
    <property type="project" value="UniProtKB-KW"/>
</dbReference>
<evidence type="ECO:0000313" key="8">
    <source>
        <dbReference type="Proteomes" id="UP000694523"/>
    </source>
</evidence>
<dbReference type="SUPFAM" id="SSF57845">
    <property type="entry name" value="B-box zinc-binding domain"/>
    <property type="match status" value="1"/>
</dbReference>
<dbReference type="Gene3D" id="3.30.160.60">
    <property type="entry name" value="Classic Zinc Finger"/>
    <property type="match status" value="1"/>
</dbReference>
<evidence type="ECO:0000256" key="1">
    <source>
        <dbReference type="ARBA" id="ARBA00022723"/>
    </source>
</evidence>
<keyword evidence="3" id="KW-0862">Zinc</keyword>
<dbReference type="InterPro" id="IPR017907">
    <property type="entry name" value="Znf_RING_CS"/>
</dbReference>
<keyword evidence="1" id="KW-0479">Metal-binding</keyword>
<dbReference type="InterPro" id="IPR001841">
    <property type="entry name" value="Znf_RING"/>
</dbReference>
<dbReference type="InterPro" id="IPR013083">
    <property type="entry name" value="Znf_RING/FYVE/PHD"/>
</dbReference>
<dbReference type="Pfam" id="PF13445">
    <property type="entry name" value="zf-RING_UBOX"/>
    <property type="match status" value="1"/>
</dbReference>
<dbReference type="CDD" id="cd19769">
    <property type="entry name" value="Bbox2_TRIM16-like"/>
    <property type="match status" value="1"/>
</dbReference>
<dbReference type="Pfam" id="PF00643">
    <property type="entry name" value="zf-B_box"/>
    <property type="match status" value="1"/>
</dbReference>
<evidence type="ECO:0008006" key="9">
    <source>
        <dbReference type="Google" id="ProtNLM"/>
    </source>
</evidence>
<dbReference type="Proteomes" id="UP000694523">
    <property type="component" value="Unplaced"/>
</dbReference>
<feature type="domain" description="B box-type" evidence="6">
    <location>
        <begin position="142"/>
        <end position="182"/>
    </location>
</feature>
<dbReference type="SMART" id="SM00184">
    <property type="entry name" value="RING"/>
    <property type="match status" value="1"/>
</dbReference>
<evidence type="ECO:0000256" key="3">
    <source>
        <dbReference type="ARBA" id="ARBA00022833"/>
    </source>
</evidence>
<name>A0A8C6S5I9_9GOBI</name>